<dbReference type="EMBL" id="CAIJ01000378">
    <property type="protein sequence ID" value="CCI03290.1"/>
    <property type="molecule type" value="Genomic_DNA"/>
</dbReference>
<proteinExistence type="predicted"/>
<gene>
    <name evidence="2" type="ORF">MICAC_4390002</name>
</gene>
<keyword evidence="1" id="KW-0812">Transmembrane</keyword>
<feature type="transmembrane region" description="Helical" evidence="1">
    <location>
        <begin position="39"/>
        <end position="57"/>
    </location>
</feature>
<dbReference type="RefSeq" id="WP_002769183.1">
    <property type="nucleotide sequence ID" value="NZ_HE972994.1"/>
</dbReference>
<keyword evidence="1" id="KW-1133">Transmembrane helix</keyword>
<evidence type="ECO:0000313" key="3">
    <source>
        <dbReference type="Proteomes" id="UP000003480"/>
    </source>
</evidence>
<sequence>MAALFSALLQFLVPVIVFFVSVVAIVALLLGIVNDPVGAVNAFLCMVIDMISGIFPSTPENLKIGNILASVGDRMPVFGRAVVYEVFQTIVAIAGIALVFKIYKLIPFKST</sequence>
<comment type="caution">
    <text evidence="2">The sequence shown here is derived from an EMBL/GenBank/DDBJ whole genome shotgun (WGS) entry which is preliminary data.</text>
</comment>
<organism evidence="2 3">
    <name type="scientific">Microcystis aeruginosa PCC 9443</name>
    <dbReference type="NCBI Taxonomy" id="1160281"/>
    <lineage>
        <taxon>Bacteria</taxon>
        <taxon>Bacillati</taxon>
        <taxon>Cyanobacteriota</taxon>
        <taxon>Cyanophyceae</taxon>
        <taxon>Oscillatoriophycideae</taxon>
        <taxon>Chroococcales</taxon>
        <taxon>Microcystaceae</taxon>
        <taxon>Microcystis</taxon>
    </lineage>
</organism>
<reference evidence="2 3" key="1">
    <citation type="submission" date="2012-04" db="EMBL/GenBank/DDBJ databases">
        <authorList>
            <person name="Genoscope - CEA"/>
        </authorList>
    </citation>
    <scope>NUCLEOTIDE SEQUENCE [LARGE SCALE GENOMIC DNA]</scope>
    <source>
        <strain evidence="2 3">9443</strain>
    </source>
</reference>
<protein>
    <submittedName>
        <fullName evidence="2">Uncharacterized protein</fullName>
    </submittedName>
</protein>
<name>I4G5S9_MICAE</name>
<keyword evidence="1" id="KW-0472">Membrane</keyword>
<evidence type="ECO:0000313" key="2">
    <source>
        <dbReference type="EMBL" id="CCI03290.1"/>
    </source>
</evidence>
<dbReference type="AlphaFoldDB" id="I4G5S9"/>
<dbReference type="Proteomes" id="UP000003480">
    <property type="component" value="Unassembled WGS sequence"/>
</dbReference>
<evidence type="ECO:0000256" key="1">
    <source>
        <dbReference type="SAM" id="Phobius"/>
    </source>
</evidence>
<dbReference type="HOGENOM" id="CLU_2155424_0_0_3"/>
<feature type="transmembrane region" description="Helical" evidence="1">
    <location>
        <begin position="77"/>
        <end position="100"/>
    </location>
</feature>
<accession>I4G5S9</accession>
<feature type="transmembrane region" description="Helical" evidence="1">
    <location>
        <begin position="12"/>
        <end position="32"/>
    </location>
</feature>